<dbReference type="GO" id="GO:0046872">
    <property type="term" value="F:metal ion binding"/>
    <property type="evidence" value="ECO:0007669"/>
    <property type="project" value="UniProtKB-KW"/>
</dbReference>
<comment type="cofactor">
    <cofactor evidence="2">
        <name>Mn(2+)</name>
        <dbReference type="ChEBI" id="CHEBI:29035"/>
    </cofactor>
    <text evidence="2">The Mn(2+) ion enhances activity.</text>
</comment>
<feature type="binding site" evidence="2">
    <location>
        <position position="107"/>
    </location>
    <ligand>
        <name>Mn(2+)</name>
        <dbReference type="ChEBI" id="CHEBI:29035"/>
        <label>2</label>
    </ligand>
</feature>
<keyword evidence="2" id="KW-0479">Metal-binding</keyword>
<comment type="caution">
    <text evidence="4">The sequence shown here is derived from an EMBL/GenBank/DDBJ whole genome shotgun (WGS) entry which is preliminary data.</text>
</comment>
<name>A0A4R1PWI8_9FIRM</name>
<dbReference type="Pfam" id="PF01546">
    <property type="entry name" value="Peptidase_M20"/>
    <property type="match status" value="1"/>
</dbReference>
<proteinExistence type="predicted"/>
<dbReference type="PANTHER" id="PTHR11014:SF63">
    <property type="entry name" value="METALLOPEPTIDASE, PUTATIVE (AFU_ORTHOLOGUE AFUA_6G09600)-RELATED"/>
    <property type="match status" value="1"/>
</dbReference>
<dbReference type="RefSeq" id="WP_132080346.1">
    <property type="nucleotide sequence ID" value="NZ_SLUI01000007.1"/>
</dbReference>
<dbReference type="InterPro" id="IPR011650">
    <property type="entry name" value="Peptidase_M20_dimer"/>
</dbReference>
<dbReference type="SUPFAM" id="SSF55031">
    <property type="entry name" value="Bacterial exopeptidase dimerisation domain"/>
    <property type="match status" value="1"/>
</dbReference>
<feature type="binding site" evidence="2">
    <location>
        <position position="169"/>
    </location>
    <ligand>
        <name>Mn(2+)</name>
        <dbReference type="ChEBI" id="CHEBI:29035"/>
        <label>2</label>
    </ligand>
</feature>
<dbReference type="Gene3D" id="3.40.630.10">
    <property type="entry name" value="Zn peptidases"/>
    <property type="match status" value="1"/>
</dbReference>
<dbReference type="AlphaFoldDB" id="A0A4R1PWI8"/>
<evidence type="ECO:0000256" key="1">
    <source>
        <dbReference type="ARBA" id="ARBA00022801"/>
    </source>
</evidence>
<dbReference type="Gene3D" id="3.30.70.360">
    <property type="match status" value="1"/>
</dbReference>
<keyword evidence="5" id="KW-1185">Reference proteome</keyword>
<evidence type="ECO:0000256" key="2">
    <source>
        <dbReference type="PIRSR" id="PIRSR005962-1"/>
    </source>
</evidence>
<sequence>MATVNETIKALADEIYPELVMLRHTIHANPELSEQEFETAALVEMVLTRWGISYTRLPNSTAIIAQIRGNREGDGSIGIRADMDALPVEEDTGLTYASRYKGVMHACGHDVHTVNLLGTGYLLSKLKDHFAGTVKLVFQPAEETGGGAQDILNFGVLEQPKVTAFLAAHVSEEVQTGRIQVKAEEVMLAASEFSITLTGRGGHGSAPHRTDDIILAAAKIILELQSITSRKINHFEPAVITVGTIHSGTRSNIIPQELRFTGTIRTQNSSLREEIHEHITTILQANELVTGVKAAAAFRLGSGAVYNDPALTREFIAAASAAIGQEQVEITKFPGNGSENFYRFAKAVPSVFFRIGVNPNPAAGIEPAHSPRFTADDEALKTGVTVTTAAALAFLQKERRAV</sequence>
<dbReference type="GO" id="GO:0050118">
    <property type="term" value="F:N-acetyldiaminopimelate deacetylase activity"/>
    <property type="evidence" value="ECO:0007669"/>
    <property type="project" value="UniProtKB-ARBA"/>
</dbReference>
<reference evidence="4 5" key="1">
    <citation type="submission" date="2019-03" db="EMBL/GenBank/DDBJ databases">
        <title>Genomic Encyclopedia of Type Strains, Phase IV (KMG-IV): sequencing the most valuable type-strain genomes for metagenomic binning, comparative biology and taxonomic classification.</title>
        <authorList>
            <person name="Goeker M."/>
        </authorList>
    </citation>
    <scope>NUCLEOTIDE SEQUENCE [LARGE SCALE GENOMIC DNA]</scope>
    <source>
        <strain evidence="4 5">DSM 15969</strain>
    </source>
</reference>
<protein>
    <submittedName>
        <fullName evidence="4">Amidohydrolase</fullName>
    </submittedName>
</protein>
<dbReference type="NCBIfam" id="TIGR01891">
    <property type="entry name" value="amidohydrolases"/>
    <property type="match status" value="1"/>
</dbReference>
<dbReference type="SUPFAM" id="SSF53187">
    <property type="entry name" value="Zn-dependent exopeptidases"/>
    <property type="match status" value="1"/>
</dbReference>
<dbReference type="Pfam" id="PF07687">
    <property type="entry name" value="M20_dimer"/>
    <property type="match status" value="1"/>
</dbReference>
<dbReference type="Proteomes" id="UP000295063">
    <property type="component" value="Unassembled WGS sequence"/>
</dbReference>
<feature type="binding site" evidence="2">
    <location>
        <position position="109"/>
    </location>
    <ligand>
        <name>Mn(2+)</name>
        <dbReference type="ChEBI" id="CHEBI:29035"/>
        <label>2</label>
    </ligand>
</feature>
<dbReference type="FunFam" id="3.30.70.360:FF:000001">
    <property type="entry name" value="N-acetyldiaminopimelate deacetylase"/>
    <property type="match status" value="1"/>
</dbReference>
<evidence type="ECO:0000313" key="5">
    <source>
        <dbReference type="Proteomes" id="UP000295063"/>
    </source>
</evidence>
<organism evidence="4 5">
    <name type="scientific">Anaerospora hongkongensis</name>
    <dbReference type="NCBI Taxonomy" id="244830"/>
    <lineage>
        <taxon>Bacteria</taxon>
        <taxon>Bacillati</taxon>
        <taxon>Bacillota</taxon>
        <taxon>Negativicutes</taxon>
        <taxon>Selenomonadales</taxon>
        <taxon>Sporomusaceae</taxon>
        <taxon>Anaerospora</taxon>
    </lineage>
</organism>
<keyword evidence="1 4" id="KW-0378">Hydrolase</keyword>
<dbReference type="InterPro" id="IPR017439">
    <property type="entry name" value="Amidohydrolase"/>
</dbReference>
<dbReference type="InterPro" id="IPR002933">
    <property type="entry name" value="Peptidase_M20"/>
</dbReference>
<dbReference type="EMBL" id="SLUI01000007">
    <property type="protein sequence ID" value="TCL36826.1"/>
    <property type="molecule type" value="Genomic_DNA"/>
</dbReference>
<evidence type="ECO:0000259" key="3">
    <source>
        <dbReference type="Pfam" id="PF07687"/>
    </source>
</evidence>
<accession>A0A4R1PWI8</accession>
<keyword evidence="2" id="KW-0464">Manganese</keyword>
<dbReference type="CDD" id="cd03886">
    <property type="entry name" value="M20_Acy1"/>
    <property type="match status" value="1"/>
</dbReference>
<dbReference type="PANTHER" id="PTHR11014">
    <property type="entry name" value="PEPTIDASE M20 FAMILY MEMBER"/>
    <property type="match status" value="1"/>
</dbReference>
<gene>
    <name evidence="4" type="ORF">EV210_10788</name>
</gene>
<feature type="binding site" evidence="2">
    <location>
        <position position="143"/>
    </location>
    <ligand>
        <name>Mn(2+)</name>
        <dbReference type="ChEBI" id="CHEBI:29035"/>
        <label>2</label>
    </ligand>
</feature>
<evidence type="ECO:0000313" key="4">
    <source>
        <dbReference type="EMBL" id="TCL36826.1"/>
    </source>
</evidence>
<dbReference type="OrthoDB" id="9776731at2"/>
<dbReference type="GO" id="GO:0019877">
    <property type="term" value="P:diaminopimelate biosynthetic process"/>
    <property type="evidence" value="ECO:0007669"/>
    <property type="project" value="UniProtKB-ARBA"/>
</dbReference>
<dbReference type="InterPro" id="IPR036264">
    <property type="entry name" value="Bact_exopeptidase_dim_dom"/>
</dbReference>
<feature type="binding site" evidence="2">
    <location>
        <position position="369"/>
    </location>
    <ligand>
        <name>Mn(2+)</name>
        <dbReference type="ChEBI" id="CHEBI:29035"/>
        <label>2</label>
    </ligand>
</feature>
<feature type="domain" description="Peptidase M20 dimerisation" evidence="3">
    <location>
        <begin position="192"/>
        <end position="285"/>
    </location>
</feature>
<dbReference type="PIRSF" id="PIRSF005962">
    <property type="entry name" value="Pept_M20D_amidohydro"/>
    <property type="match status" value="1"/>
</dbReference>